<evidence type="ECO:0000313" key="2">
    <source>
        <dbReference type="EMBL" id="EFP94248.1"/>
    </source>
</evidence>
<dbReference type="InterPro" id="IPR012919">
    <property type="entry name" value="SUN_dom"/>
</dbReference>
<protein>
    <recommendedName>
        <fullName evidence="1">SUN domain-containing protein</fullName>
    </recommendedName>
</protein>
<dbReference type="InParanoid" id="E3NXE9"/>
<dbReference type="KEGG" id="pgr:PGTG_20164"/>
<gene>
    <name evidence="2" type="ORF">PGTG_20164</name>
</gene>
<proteinExistence type="predicted"/>
<sequence length="135" mass="14777">TNPKLRDLTTNKPSHLPYLLTLRAQPLQVSSIEADKDAYSIDGPNNVQEFSVARGELQLYSKVLLKIISNHGNPDLTCLYRVQVHDQLIHVDVTQDAMITAIIVVLNLISLGASGPLPTDKPLGPRSFSSTHISP</sequence>
<accession>E3NXE9</accession>
<dbReference type="HOGENOM" id="CLU_1890800_0_0_1"/>
<dbReference type="EMBL" id="DS989933">
    <property type="protein sequence ID" value="EFP94248.1"/>
    <property type="molecule type" value="Genomic_DNA"/>
</dbReference>
<dbReference type="Pfam" id="PF07738">
    <property type="entry name" value="Sad1_UNC"/>
    <property type="match status" value="1"/>
</dbReference>
<dbReference type="STRING" id="418459.E3NXE9"/>
<feature type="non-terminal residue" evidence="2">
    <location>
        <position position="135"/>
    </location>
</feature>
<dbReference type="Gene3D" id="2.60.120.260">
    <property type="entry name" value="Galactose-binding domain-like"/>
    <property type="match status" value="1"/>
</dbReference>
<organism evidence="2 3">
    <name type="scientific">Puccinia graminis f. sp. tritici (strain CRL 75-36-700-3 / race SCCL)</name>
    <name type="common">Black stem rust fungus</name>
    <dbReference type="NCBI Taxonomy" id="418459"/>
    <lineage>
        <taxon>Eukaryota</taxon>
        <taxon>Fungi</taxon>
        <taxon>Dikarya</taxon>
        <taxon>Basidiomycota</taxon>
        <taxon>Pucciniomycotina</taxon>
        <taxon>Pucciniomycetes</taxon>
        <taxon>Pucciniales</taxon>
        <taxon>Pucciniaceae</taxon>
        <taxon>Puccinia</taxon>
    </lineage>
</organism>
<evidence type="ECO:0000259" key="1">
    <source>
        <dbReference type="Pfam" id="PF07738"/>
    </source>
</evidence>
<evidence type="ECO:0000313" key="3">
    <source>
        <dbReference type="Proteomes" id="UP000008783"/>
    </source>
</evidence>
<dbReference type="RefSeq" id="XP_003338667.1">
    <property type="nucleotide sequence ID" value="XM_003338619.1"/>
</dbReference>
<dbReference type="GeneID" id="10527335"/>
<dbReference type="OrthoDB" id="2505323at2759"/>
<dbReference type="VEuPathDB" id="FungiDB:PGTG_20164"/>
<reference evidence="3" key="2">
    <citation type="journal article" date="2011" name="Proc. Natl. Acad. Sci. U.S.A.">
        <title>Obligate biotrophy features unraveled by the genomic analysis of rust fungi.</title>
        <authorList>
            <person name="Duplessis S."/>
            <person name="Cuomo C.A."/>
            <person name="Lin Y.-C."/>
            <person name="Aerts A."/>
            <person name="Tisserant E."/>
            <person name="Veneault-Fourrey C."/>
            <person name="Joly D.L."/>
            <person name="Hacquard S."/>
            <person name="Amselem J."/>
            <person name="Cantarel B.L."/>
            <person name="Chiu R."/>
            <person name="Coutinho P.M."/>
            <person name="Feau N."/>
            <person name="Field M."/>
            <person name="Frey P."/>
            <person name="Gelhaye E."/>
            <person name="Goldberg J."/>
            <person name="Grabherr M.G."/>
            <person name="Kodira C.D."/>
            <person name="Kohler A."/>
            <person name="Kuees U."/>
            <person name="Lindquist E.A."/>
            <person name="Lucas S.M."/>
            <person name="Mago R."/>
            <person name="Mauceli E."/>
            <person name="Morin E."/>
            <person name="Murat C."/>
            <person name="Pangilinan J.L."/>
            <person name="Park R."/>
            <person name="Pearson M."/>
            <person name="Quesneville H."/>
            <person name="Rouhier N."/>
            <person name="Sakthikumar S."/>
            <person name="Salamov A.A."/>
            <person name="Schmutz J."/>
            <person name="Selles B."/>
            <person name="Shapiro H."/>
            <person name="Tanguay P."/>
            <person name="Tuskan G.A."/>
            <person name="Henrissat B."/>
            <person name="Van de Peer Y."/>
            <person name="Rouze P."/>
            <person name="Ellis J.G."/>
            <person name="Dodds P.N."/>
            <person name="Schein J.E."/>
            <person name="Zhong S."/>
            <person name="Hamelin R.C."/>
            <person name="Grigoriev I.V."/>
            <person name="Szabo L.J."/>
            <person name="Martin F."/>
        </authorList>
    </citation>
    <scope>NUCLEOTIDE SEQUENCE [LARGE SCALE GENOMIC DNA]</scope>
    <source>
        <strain evidence="3">CRL 75-36-700-3 / race SCCL</strain>
    </source>
</reference>
<feature type="non-terminal residue" evidence="2">
    <location>
        <position position="1"/>
    </location>
</feature>
<dbReference type="AlphaFoldDB" id="E3NXE9"/>
<name>E3NXE9_PUCGT</name>
<dbReference type="Proteomes" id="UP000008783">
    <property type="component" value="Unassembled WGS sequence"/>
</dbReference>
<reference key="1">
    <citation type="submission" date="2007-01" db="EMBL/GenBank/DDBJ databases">
        <title>The Genome Sequence of Puccinia graminis f. sp. tritici Strain CRL 75-36-700-3.</title>
        <authorList>
            <consortium name="The Broad Institute Genome Sequencing Platform"/>
            <person name="Birren B."/>
            <person name="Lander E."/>
            <person name="Galagan J."/>
            <person name="Nusbaum C."/>
            <person name="Devon K."/>
            <person name="Cuomo C."/>
            <person name="Jaffe D."/>
            <person name="Butler J."/>
            <person name="Alvarez P."/>
            <person name="Gnerre S."/>
            <person name="Grabherr M."/>
            <person name="Mauceli E."/>
            <person name="Brockman W."/>
            <person name="Young S."/>
            <person name="LaButti K."/>
            <person name="Sykes S."/>
            <person name="DeCaprio D."/>
            <person name="Crawford M."/>
            <person name="Koehrsen M."/>
            <person name="Engels R."/>
            <person name="Montgomery P."/>
            <person name="Pearson M."/>
            <person name="Howarth C."/>
            <person name="Larson L."/>
            <person name="White J."/>
            <person name="Zeng Q."/>
            <person name="Kodira C."/>
            <person name="Yandava C."/>
            <person name="Alvarado L."/>
            <person name="O'Leary S."/>
            <person name="Szabo L."/>
            <person name="Dean R."/>
            <person name="Schein J."/>
        </authorList>
    </citation>
    <scope>NUCLEOTIDE SEQUENCE</scope>
    <source>
        <strain>CRL 75-36-700-3</strain>
    </source>
</reference>
<feature type="domain" description="SUN" evidence="1">
    <location>
        <begin position="45"/>
        <end position="85"/>
    </location>
</feature>
<keyword evidence="3" id="KW-1185">Reference proteome</keyword>